<feature type="signal peptide" evidence="1">
    <location>
        <begin position="1"/>
        <end position="19"/>
    </location>
</feature>
<dbReference type="RefSeq" id="WP_143691672.1">
    <property type="nucleotide sequence ID" value="NZ_AP019798.1"/>
</dbReference>
<protein>
    <recommendedName>
        <fullName evidence="4">DUF3828 domain-containing protein</fullName>
    </recommendedName>
</protein>
<organism evidence="2 3">
    <name type="scientific">Vibrio rotiferianus</name>
    <dbReference type="NCBI Taxonomy" id="190895"/>
    <lineage>
        <taxon>Bacteria</taxon>
        <taxon>Pseudomonadati</taxon>
        <taxon>Pseudomonadota</taxon>
        <taxon>Gammaproteobacteria</taxon>
        <taxon>Vibrionales</taxon>
        <taxon>Vibrionaceae</taxon>
        <taxon>Vibrio</taxon>
    </lineage>
</organism>
<evidence type="ECO:0000313" key="3">
    <source>
        <dbReference type="Proteomes" id="UP000315115"/>
    </source>
</evidence>
<dbReference type="EMBL" id="AP019798">
    <property type="protein sequence ID" value="BBL87445.1"/>
    <property type="molecule type" value="Genomic_DNA"/>
</dbReference>
<reference evidence="3" key="1">
    <citation type="submission" date="2019-07" db="EMBL/GenBank/DDBJ databases">
        <title>Complete Genome Sequences of Vibrion rotiferianus strain AM7.</title>
        <authorList>
            <person name="Miyazaki K."/>
            <person name="Wiseschart A."/>
            <person name="Pootanakit K."/>
            <person name="Ishimori K."/>
            <person name="Kitahara K."/>
        </authorList>
    </citation>
    <scope>NUCLEOTIDE SEQUENCE [LARGE SCALE GENOMIC DNA]</scope>
    <source>
        <strain evidence="3">AM7</strain>
    </source>
</reference>
<dbReference type="AlphaFoldDB" id="A0A510I1J6"/>
<keyword evidence="1" id="KW-0732">Signal</keyword>
<evidence type="ECO:0008006" key="4">
    <source>
        <dbReference type="Google" id="ProtNLM"/>
    </source>
</evidence>
<evidence type="ECO:0000256" key="1">
    <source>
        <dbReference type="SAM" id="SignalP"/>
    </source>
</evidence>
<name>A0A510I1J6_9VIBR</name>
<feature type="chain" id="PRO_5022096453" description="DUF3828 domain-containing protein" evidence="1">
    <location>
        <begin position="20"/>
        <end position="146"/>
    </location>
</feature>
<evidence type="ECO:0000313" key="2">
    <source>
        <dbReference type="EMBL" id="BBL87445.1"/>
    </source>
</evidence>
<proteinExistence type="predicted"/>
<accession>A0A510I1J6</accession>
<dbReference type="Proteomes" id="UP000315115">
    <property type="component" value="Chromosome 1"/>
</dbReference>
<sequence length="146" mass="16492">MKSFFLLAATTLWSFTAISKPIPPSLLAAYANYLTNASKENISETYWQYFSKEALAGVEVSSPTTKEQLLFKHLMRSTSSAYEAHFNDYSCLSVNGKNSNDEPITFNIEFEVKNSQALISHIDVQLHSSEKEFPTKATCPRDYIVF</sequence>
<gene>
    <name evidence="2" type="ORF">VroAM7_00980</name>
</gene>